<proteinExistence type="predicted"/>
<protein>
    <submittedName>
        <fullName evidence="1">Uncharacterized protein</fullName>
    </submittedName>
</protein>
<feature type="non-terminal residue" evidence="1">
    <location>
        <position position="1"/>
    </location>
</feature>
<name>A0A146K3Y6_9EUKA</name>
<gene>
    <name evidence="1" type="ORF">TPC1_16698</name>
</gene>
<reference evidence="1" key="1">
    <citation type="submission" date="2015-07" db="EMBL/GenBank/DDBJ databases">
        <title>Adaptation to a free-living lifestyle via gene acquisitions in the diplomonad Trepomonas sp. PC1.</title>
        <authorList>
            <person name="Xu F."/>
            <person name="Jerlstrom-Hultqvist J."/>
            <person name="Kolisko M."/>
            <person name="Simpson A.G.B."/>
            <person name="Roger A.J."/>
            <person name="Svard S.G."/>
            <person name="Andersson J.O."/>
        </authorList>
    </citation>
    <scope>NUCLEOTIDE SEQUENCE</scope>
    <source>
        <strain evidence="1">PC1</strain>
    </source>
</reference>
<sequence length="308" mass="35413">NDGDCQGSFLNCQDSFADFFRKATLDSIKIFEKGFGQKLPQLKQFSVIFPGQKWRTYQRGLECATNQQNYQHIFDPQEEANDDETNGNQSVISTIIEQHTSTVLQNINQGDIYWLGVQIYANNILSVLNYEFSQELFKQLTEFKVYKTGVEKFYKQMFNRLSYLCTTKICEGVEFSYEVLTQQNQALTTQQQTVISFMNNLFLRAGSEQDGDSMQYLIQAVSSTNTLIIIVLIRMLYQQNAQESSILPYQMLVHSIPCMAIKSIINPLIVESNTSQKQTQGVFVPKQQIKKYLIEIVCQLCLDFSKSN</sequence>
<feature type="non-terminal residue" evidence="1">
    <location>
        <position position="308"/>
    </location>
</feature>
<dbReference type="EMBL" id="GDID01004976">
    <property type="protein sequence ID" value="JAP91630.1"/>
    <property type="molecule type" value="Transcribed_RNA"/>
</dbReference>
<organism evidence="1">
    <name type="scientific">Trepomonas sp. PC1</name>
    <dbReference type="NCBI Taxonomy" id="1076344"/>
    <lineage>
        <taxon>Eukaryota</taxon>
        <taxon>Metamonada</taxon>
        <taxon>Diplomonadida</taxon>
        <taxon>Hexamitidae</taxon>
        <taxon>Hexamitinae</taxon>
        <taxon>Trepomonas</taxon>
    </lineage>
</organism>
<accession>A0A146K3Y6</accession>
<dbReference type="AlphaFoldDB" id="A0A146K3Y6"/>
<evidence type="ECO:0000313" key="1">
    <source>
        <dbReference type="EMBL" id="JAP91630.1"/>
    </source>
</evidence>